<sequence length="472" mass="54693">MEFSNPEPYWILNTKKSDVATNFKNNRLSRMKKDGKDNSVVDVNGICSYIKTLDYKKTIIEDEDLHFDFMSQLSSFCHKEPKKVAKHKTKPVRLKPIDAVVKVKEGKVNDVKPQNNQDQVEEDGQNFKSIPYDHSLAKDLLSKLPHARTKLELRQLYHLLKQLPAFSKLSAFVLEQLCSVMHFNYSDADRVVFLQGDVGTSWYVILKGKVSVSVSKTGQATDAVVVKILGEGEGFGDLALINDKPRAATIITIENCEFARIEKDDYNRILRFLHDRDIKQRSKMLYNLKEFEKWTPEAMKQIAGLFDIKKYNKGQIIIRENEKADNFFIVKGGLCEGSRLYLGEDKPKSVIVERFDARDYFGERCFNRSIDGSIVTYGVTIRAIDDVTLIVFSGYDAVTRFNNTFIARKYLKWTQDDLKILYQQQCENDRMRREKSKILNGVIKERHKDPARLYKGNMTNDQLKFQKCVWHY</sequence>
<dbReference type="PRINTS" id="PR00103">
    <property type="entry name" value="CAMPKINASE"/>
</dbReference>
<dbReference type="PANTHER" id="PTHR23011:SF28">
    <property type="entry name" value="CYCLIC NUCLEOTIDE-BINDING DOMAIN CONTAINING PROTEIN"/>
    <property type="match status" value="1"/>
</dbReference>
<dbReference type="Proteomes" id="UP000030755">
    <property type="component" value="Unassembled WGS sequence"/>
</dbReference>
<dbReference type="InterPro" id="IPR000595">
    <property type="entry name" value="cNMP-bd_dom"/>
</dbReference>
<dbReference type="CDD" id="cd00038">
    <property type="entry name" value="CAP_ED"/>
    <property type="match status" value="2"/>
</dbReference>
<dbReference type="InterPro" id="IPR014710">
    <property type="entry name" value="RmlC-like_jellyroll"/>
</dbReference>
<reference evidence="2 3" key="1">
    <citation type="journal article" date="2013" name="Curr. Biol.">
        <title>Shared signatures of parasitism and phylogenomics unite Cryptomycota and microsporidia.</title>
        <authorList>
            <person name="James T.Y."/>
            <person name="Pelin A."/>
            <person name="Bonen L."/>
            <person name="Ahrendt S."/>
            <person name="Sain D."/>
            <person name="Corradi N."/>
            <person name="Stajich J.E."/>
        </authorList>
    </citation>
    <scope>NUCLEOTIDE SEQUENCE [LARGE SCALE GENOMIC DNA]</scope>
    <source>
        <strain evidence="2 3">CSF55</strain>
    </source>
</reference>
<dbReference type="InterPro" id="IPR018490">
    <property type="entry name" value="cNMP-bd_dom_sf"/>
</dbReference>
<accession>A0A075AXU3</accession>
<protein>
    <submittedName>
        <fullName evidence="2">Cyclic nucleotide-binding-like domain-containing protein</fullName>
    </submittedName>
</protein>
<dbReference type="OrthoDB" id="417078at2759"/>
<dbReference type="HOGENOM" id="CLU_578909_0_0_1"/>
<feature type="domain" description="Cyclic nucleotide-binding" evidence="1">
    <location>
        <begin position="165"/>
        <end position="270"/>
    </location>
</feature>
<evidence type="ECO:0000259" key="1">
    <source>
        <dbReference type="PROSITE" id="PS50042"/>
    </source>
</evidence>
<dbReference type="PANTHER" id="PTHR23011">
    <property type="entry name" value="CYCLIC NUCLEOTIDE-BINDING DOMAIN CONTAINING PROTEIN"/>
    <property type="match status" value="1"/>
</dbReference>
<evidence type="ECO:0000313" key="3">
    <source>
        <dbReference type="Proteomes" id="UP000030755"/>
    </source>
</evidence>
<dbReference type="Gene3D" id="2.60.120.10">
    <property type="entry name" value="Jelly Rolls"/>
    <property type="match status" value="2"/>
</dbReference>
<name>A0A075AXU3_ROZAC</name>
<dbReference type="EMBL" id="KE560881">
    <property type="protein sequence ID" value="EPZ35090.1"/>
    <property type="molecule type" value="Genomic_DNA"/>
</dbReference>
<gene>
    <name evidence="2" type="ORF">O9G_004837</name>
</gene>
<evidence type="ECO:0000313" key="2">
    <source>
        <dbReference type="EMBL" id="EPZ35090.1"/>
    </source>
</evidence>
<feature type="domain" description="Cyclic nucleotide-binding" evidence="1">
    <location>
        <begin position="290"/>
        <end position="363"/>
    </location>
</feature>
<dbReference type="SUPFAM" id="SSF51206">
    <property type="entry name" value="cAMP-binding domain-like"/>
    <property type="match status" value="2"/>
</dbReference>
<dbReference type="AlphaFoldDB" id="A0A075AXU3"/>
<dbReference type="Pfam" id="PF00027">
    <property type="entry name" value="cNMP_binding"/>
    <property type="match status" value="2"/>
</dbReference>
<dbReference type="PROSITE" id="PS50042">
    <property type="entry name" value="CNMP_BINDING_3"/>
    <property type="match status" value="2"/>
</dbReference>
<dbReference type="OMA" id="NCEFARI"/>
<organism evidence="2 3">
    <name type="scientific">Rozella allomycis (strain CSF55)</name>
    <dbReference type="NCBI Taxonomy" id="988480"/>
    <lineage>
        <taxon>Eukaryota</taxon>
        <taxon>Fungi</taxon>
        <taxon>Fungi incertae sedis</taxon>
        <taxon>Cryptomycota</taxon>
        <taxon>Cryptomycota incertae sedis</taxon>
        <taxon>Rozella</taxon>
    </lineage>
</organism>
<dbReference type="STRING" id="988480.A0A075AXU3"/>
<dbReference type="SMART" id="SM00100">
    <property type="entry name" value="cNMP"/>
    <property type="match status" value="2"/>
</dbReference>
<keyword evidence="3" id="KW-1185">Reference proteome</keyword>
<proteinExistence type="predicted"/>